<comment type="subcellular location">
    <subcellularLocation>
        <location evidence="2 8">Cell outer membrane</location>
        <topology evidence="2 8">Lipid-anchor</topology>
    </subcellularLocation>
</comment>
<reference evidence="9" key="1">
    <citation type="submission" date="2013-02" db="EMBL/GenBank/DDBJ databases">
        <title>Comparative genomics of Borrelia species.</title>
        <authorList>
            <person name="Schwan T.G."/>
            <person name="Raffel S.J."/>
            <person name="Porcella S.F."/>
        </authorList>
    </citation>
    <scope>NUCLEOTIDE SEQUENCE</scope>
    <source>
        <strain evidence="9">DOU</strain>
        <plasmid evidence="9">unnamed</plasmid>
    </source>
</reference>
<keyword evidence="3" id="KW-0732">Signal</keyword>
<evidence type="ECO:0000256" key="8">
    <source>
        <dbReference type="RuleBase" id="RU363105"/>
    </source>
</evidence>
<protein>
    <recommendedName>
        <fullName evidence="8">Variable large protein</fullName>
    </recommendedName>
</protein>
<evidence type="ECO:0000256" key="1">
    <source>
        <dbReference type="ARBA" id="ARBA00003932"/>
    </source>
</evidence>
<proteinExistence type="predicted"/>
<keyword evidence="9" id="KW-0614">Plasmid</keyword>
<geneLocation type="plasmid" evidence="9">
    <name>unnamed</name>
</geneLocation>
<dbReference type="EMBL" id="CP004289">
    <property type="protein sequence ID" value="AHH07046.1"/>
    <property type="molecule type" value="Genomic_DNA"/>
</dbReference>
<gene>
    <name evidence="9" type="ORF">BCD_0980</name>
</gene>
<dbReference type="AlphaFoldDB" id="W5SPM1"/>
<sequence>INADVSKDTSALKFAVGGPANNLAKDVALAGAVSGGIALRSLVKGGKLAAKDNNDDKAVQGAGITAVNKLLVAVEGIVKNTVKNVLDKVRQEIDKAREPKAVSQQ</sequence>
<dbReference type="RefSeq" id="WP_025401104.1">
    <property type="nucleotide sequence ID" value="NZ_CP004289.1"/>
</dbReference>
<dbReference type="GO" id="GO:0009279">
    <property type="term" value="C:cell outer membrane"/>
    <property type="evidence" value="ECO:0007669"/>
    <property type="project" value="UniProtKB-SubCell"/>
</dbReference>
<dbReference type="SUPFAM" id="SSF74748">
    <property type="entry name" value="Variable surface antigen VlsE"/>
    <property type="match status" value="1"/>
</dbReference>
<accession>W5SPM1</accession>
<keyword evidence="4 8" id="KW-0472">Membrane</keyword>
<evidence type="ECO:0000256" key="4">
    <source>
        <dbReference type="ARBA" id="ARBA00023136"/>
    </source>
</evidence>
<organism evidence="9">
    <name type="scientific">Borrelia crocidurae DOU</name>
    <dbReference type="NCBI Taxonomy" id="1293575"/>
    <lineage>
        <taxon>Bacteria</taxon>
        <taxon>Pseudomonadati</taxon>
        <taxon>Spirochaetota</taxon>
        <taxon>Spirochaetia</taxon>
        <taxon>Spirochaetales</taxon>
        <taxon>Borreliaceae</taxon>
        <taxon>Borrelia</taxon>
    </lineage>
</organism>
<evidence type="ECO:0000256" key="2">
    <source>
        <dbReference type="ARBA" id="ARBA00004459"/>
    </source>
</evidence>
<keyword evidence="5 8" id="KW-0564">Palmitate</keyword>
<keyword evidence="7 8" id="KW-0449">Lipoprotein</keyword>
<evidence type="ECO:0000313" key="9">
    <source>
        <dbReference type="EMBL" id="AHH07046.1"/>
    </source>
</evidence>
<evidence type="ECO:0000256" key="7">
    <source>
        <dbReference type="ARBA" id="ARBA00023288"/>
    </source>
</evidence>
<evidence type="ECO:0000256" key="3">
    <source>
        <dbReference type="ARBA" id="ARBA00022729"/>
    </source>
</evidence>
<evidence type="ECO:0000256" key="5">
    <source>
        <dbReference type="ARBA" id="ARBA00023139"/>
    </source>
</evidence>
<dbReference type="HOGENOM" id="CLU_2228680_0_0_12"/>
<feature type="non-terminal residue" evidence="9">
    <location>
        <position position="1"/>
    </location>
</feature>
<comment type="function">
    <text evidence="1 8">The Vlp and Vsp proteins are antigenically distinct proteins, only one vlp or vsp gene is transcriptionally active at any one time. Switching between these genes is a mechanism of host immune response evasion.</text>
</comment>
<dbReference type="InterPro" id="IPR000680">
    <property type="entry name" value="Borrelia_lipo"/>
</dbReference>
<evidence type="ECO:0000256" key="6">
    <source>
        <dbReference type="ARBA" id="ARBA00023237"/>
    </source>
</evidence>
<dbReference type="Pfam" id="PF00921">
    <property type="entry name" value="Lipoprotein_2"/>
    <property type="match status" value="1"/>
</dbReference>
<name>W5SPM1_9SPIR</name>
<keyword evidence="6 8" id="KW-0998">Cell outer membrane</keyword>